<feature type="domain" description="Helix-turn-helix" evidence="1">
    <location>
        <begin position="108"/>
        <end position="161"/>
    </location>
</feature>
<keyword evidence="3" id="KW-1185">Reference proteome</keyword>
<evidence type="ECO:0000259" key="1">
    <source>
        <dbReference type="Pfam" id="PF26215"/>
    </source>
</evidence>
<dbReference type="Pfam" id="PF26215">
    <property type="entry name" value="HTH_animal"/>
    <property type="match status" value="1"/>
</dbReference>
<accession>A0ABN9LUG6</accession>
<name>A0ABN9LUG6_9NEOB</name>
<protein>
    <recommendedName>
        <fullName evidence="1">Helix-turn-helix domain-containing protein</fullName>
    </recommendedName>
</protein>
<dbReference type="EMBL" id="CAUEEQ010027550">
    <property type="protein sequence ID" value="CAJ0947967.1"/>
    <property type="molecule type" value="Genomic_DNA"/>
</dbReference>
<dbReference type="PANTHER" id="PTHR21301:SF12">
    <property type="match status" value="1"/>
</dbReference>
<dbReference type="Proteomes" id="UP001176940">
    <property type="component" value="Unassembled WGS sequence"/>
</dbReference>
<gene>
    <name evidence="2" type="ORF">RIMI_LOCUS11901514</name>
</gene>
<comment type="caution">
    <text evidence="2">The sequence shown here is derived from an EMBL/GenBank/DDBJ whole genome shotgun (WGS) entry which is preliminary data.</text>
</comment>
<dbReference type="PANTHER" id="PTHR21301">
    <property type="entry name" value="REVERSE TRANSCRIPTASE"/>
    <property type="match status" value="1"/>
</dbReference>
<organism evidence="2 3">
    <name type="scientific">Ranitomeya imitator</name>
    <name type="common">mimic poison frog</name>
    <dbReference type="NCBI Taxonomy" id="111125"/>
    <lineage>
        <taxon>Eukaryota</taxon>
        <taxon>Metazoa</taxon>
        <taxon>Chordata</taxon>
        <taxon>Craniata</taxon>
        <taxon>Vertebrata</taxon>
        <taxon>Euteleostomi</taxon>
        <taxon>Amphibia</taxon>
        <taxon>Batrachia</taxon>
        <taxon>Anura</taxon>
        <taxon>Neobatrachia</taxon>
        <taxon>Hyloidea</taxon>
        <taxon>Dendrobatidae</taxon>
        <taxon>Dendrobatinae</taxon>
        <taxon>Ranitomeya</taxon>
    </lineage>
</organism>
<evidence type="ECO:0000313" key="3">
    <source>
        <dbReference type="Proteomes" id="UP001176940"/>
    </source>
</evidence>
<dbReference type="InterPro" id="IPR058912">
    <property type="entry name" value="HTH_animal"/>
</dbReference>
<reference evidence="2" key="1">
    <citation type="submission" date="2023-07" db="EMBL/GenBank/DDBJ databases">
        <authorList>
            <person name="Stuckert A."/>
        </authorList>
    </citation>
    <scope>NUCLEOTIDE SEQUENCE</scope>
</reference>
<evidence type="ECO:0000313" key="2">
    <source>
        <dbReference type="EMBL" id="CAJ0947967.1"/>
    </source>
</evidence>
<sequence>MGSNVVPPYANTYMSDFESSVIYKHPLFISSISLWKHYIDDIFCIWWGSLESLQEFFASLIGARPGIKFTMNYDQHAINFLDTMVLKDSEGMLTMDLYIKPTDRNSIPHYQSFHPSPVKRSIPRSQFQRVKRIAPDGPLRTKRLHDMTTKFEKRAYPLTVLAHSMDPPAHFLAYTVLSVTIYRREVHSNTRGLSRLY</sequence>
<proteinExistence type="predicted"/>